<gene>
    <name evidence="2" type="ORF">bsdtw1_01559</name>
</gene>
<evidence type="ECO:0008006" key="4">
    <source>
        <dbReference type="Google" id="ProtNLM"/>
    </source>
</evidence>
<sequence length="141" mass="15633">MKKIEKMNAIAVCVIGIFIVIGAIALVINQSNKTKEDVQVKINGSKVVIEGQFGTTIDTKDISEIKLLDTLPAVKTRVNGAESGEYKRGDFEVQDLGTCKLFINLENGPYIYIVANGKYIINFNDKATTLDFYDKLKKVIK</sequence>
<keyword evidence="1" id="KW-1133">Transmembrane helix</keyword>
<comment type="caution">
    <text evidence="2">The sequence shown here is derived from an EMBL/GenBank/DDBJ whole genome shotgun (WGS) entry which is preliminary data.</text>
</comment>
<protein>
    <recommendedName>
        <fullName evidence="4">Bacterial Pleckstrin homology domain-containing protein</fullName>
    </recommendedName>
</protein>
<name>A0A6V8SE17_9CLOT</name>
<evidence type="ECO:0000313" key="3">
    <source>
        <dbReference type="Proteomes" id="UP000580568"/>
    </source>
</evidence>
<evidence type="ECO:0000313" key="2">
    <source>
        <dbReference type="EMBL" id="GFP75479.1"/>
    </source>
</evidence>
<keyword evidence="1" id="KW-0472">Membrane</keyword>
<keyword evidence="1" id="KW-0812">Transmembrane</keyword>
<feature type="transmembrane region" description="Helical" evidence="1">
    <location>
        <begin position="7"/>
        <end position="28"/>
    </location>
</feature>
<dbReference type="Proteomes" id="UP000580568">
    <property type="component" value="Unassembled WGS sequence"/>
</dbReference>
<dbReference type="EMBL" id="BLZR01000001">
    <property type="protein sequence ID" value="GFP75479.1"/>
    <property type="molecule type" value="Genomic_DNA"/>
</dbReference>
<dbReference type="RefSeq" id="WP_183276981.1">
    <property type="nucleotide sequence ID" value="NZ_BLZR01000001.1"/>
</dbReference>
<evidence type="ECO:0000256" key="1">
    <source>
        <dbReference type="SAM" id="Phobius"/>
    </source>
</evidence>
<reference evidence="2 3" key="1">
    <citation type="submission" date="2020-07" db="EMBL/GenBank/DDBJ databases">
        <title>A new beta-1,3-glucan-decomposing anaerobic bacterium isolated from anoxic soil subjected to biological soil disinfestation.</title>
        <authorList>
            <person name="Ueki A."/>
            <person name="Tonouchi A."/>
        </authorList>
    </citation>
    <scope>NUCLEOTIDE SEQUENCE [LARGE SCALE GENOMIC DNA]</scope>
    <source>
        <strain evidence="2 3">TW1</strain>
    </source>
</reference>
<accession>A0A6V8SE17</accession>
<keyword evidence="3" id="KW-1185">Reference proteome</keyword>
<dbReference type="AlphaFoldDB" id="A0A6V8SE17"/>
<proteinExistence type="predicted"/>
<organism evidence="2 3">
    <name type="scientific">Clostridium fungisolvens</name>
    <dbReference type="NCBI Taxonomy" id="1604897"/>
    <lineage>
        <taxon>Bacteria</taxon>
        <taxon>Bacillati</taxon>
        <taxon>Bacillota</taxon>
        <taxon>Clostridia</taxon>
        <taxon>Eubacteriales</taxon>
        <taxon>Clostridiaceae</taxon>
        <taxon>Clostridium</taxon>
    </lineage>
</organism>